<gene>
    <name evidence="17" type="ORF">A3F35_02495</name>
</gene>
<dbReference type="EMBL" id="MHCZ01000019">
    <property type="protein sequence ID" value="OGY29841.1"/>
    <property type="molecule type" value="Genomic_DNA"/>
</dbReference>
<keyword evidence="12" id="KW-0460">Magnesium</keyword>
<keyword evidence="10" id="KW-0418">Kinase</keyword>
<evidence type="ECO:0000256" key="12">
    <source>
        <dbReference type="ARBA" id="ARBA00022842"/>
    </source>
</evidence>
<dbReference type="PANTHER" id="PTHR43030:SF1">
    <property type="entry name" value="PHOSPHOENOLPYRUVATE SYNTHASE"/>
    <property type="match status" value="1"/>
</dbReference>
<evidence type="ECO:0000256" key="11">
    <source>
        <dbReference type="ARBA" id="ARBA00022840"/>
    </source>
</evidence>
<protein>
    <recommendedName>
        <fullName evidence="6">Phosphoenolpyruvate synthase</fullName>
        <ecNumber evidence="5">2.7.9.2</ecNumber>
    </recommendedName>
    <alternativeName>
        <fullName evidence="13">Pyruvate, water dikinase</fullName>
    </alternativeName>
</protein>
<evidence type="ECO:0000256" key="1">
    <source>
        <dbReference type="ARBA" id="ARBA00001946"/>
    </source>
</evidence>
<dbReference type="Gene3D" id="3.30.1490.20">
    <property type="entry name" value="ATP-grasp fold, A domain"/>
    <property type="match status" value="1"/>
</dbReference>
<sequence>MSKAILWLNELDREDIDLVGRQAADLGELSKIGLKIPRGFVVTNEALQNWLSTSGLEEKIKQNLRNLDWDNPQLVSEFSILIKEAVLKTPLEKAFQASLEAASRKIQKSSKFISVQTSPVKDQDTSTSEATVLNNPSPVKILASLRQAWALLFSAESLRGSRTLPKGAVIIQESISPTTSGLAYSIDPDSGDKKQVFIRAVWGASEILSVDSKVGDTYLVDKTNSKIYVSKIGQQNLQIIKLAGKDKELPVSSPFQFQQKITAAEIENLAVQVKKVENHFLRPVQITWAQDEENIFILSVKVFETPTPLASVRGNLLTLSLPLLSSGSTGYKGLASGPLRSLASLKNLHRVRGGEVVTIKTLTKNLLPTIRKSAAVIIESSRQPQNQALLEKLAKPAVFVGDKTALKERQIVTVDGGSGKVFSGAPNVGSSKVIDTLRKTLLTRSANEKTATGVFASFSEPSLATEIGQKNIDGVFFKPNESKTTLDIASVFANQPFIFRLKYSSESFSTTLESLKSARAVGKNIWLALSGAKTPQELLEAKKAITSVGLHRSESFKILLSIEVPAQVIAIEKFLEAGIDGVCIDEAALTKTLFGSDQQTVLTRLADTSPLIRSFEQTVEAAKNAKVKIFFVARAGYSDQDLIEKLVDLGITALVVNADETERTREIVALAERRTVRNKS</sequence>
<feature type="domain" description="PEP-utilising enzyme C-terminal" evidence="16">
    <location>
        <begin position="505"/>
        <end position="670"/>
    </location>
</feature>
<comment type="cofactor">
    <cofactor evidence="1">
        <name>Mg(2+)</name>
        <dbReference type="ChEBI" id="CHEBI:18420"/>
    </cofactor>
</comment>
<evidence type="ECO:0000256" key="7">
    <source>
        <dbReference type="ARBA" id="ARBA00022679"/>
    </source>
</evidence>
<evidence type="ECO:0000313" key="17">
    <source>
        <dbReference type="EMBL" id="OGY29841.1"/>
    </source>
</evidence>
<evidence type="ECO:0000259" key="16">
    <source>
        <dbReference type="Pfam" id="PF02896"/>
    </source>
</evidence>
<dbReference type="Proteomes" id="UP000178068">
    <property type="component" value="Unassembled WGS sequence"/>
</dbReference>
<dbReference type="Pfam" id="PF02896">
    <property type="entry name" value="PEP-utilizers_C"/>
    <property type="match status" value="1"/>
</dbReference>
<evidence type="ECO:0000256" key="3">
    <source>
        <dbReference type="ARBA" id="ARBA00004742"/>
    </source>
</evidence>
<keyword evidence="8" id="KW-0479">Metal-binding</keyword>
<keyword evidence="9" id="KW-0547">Nucleotide-binding</keyword>
<reference evidence="17 18" key="1">
    <citation type="journal article" date="2016" name="Nat. Commun.">
        <title>Thousands of microbial genomes shed light on interconnected biogeochemical processes in an aquifer system.</title>
        <authorList>
            <person name="Anantharaman K."/>
            <person name="Brown C.T."/>
            <person name="Hug L.A."/>
            <person name="Sharon I."/>
            <person name="Castelle C.J."/>
            <person name="Probst A.J."/>
            <person name="Thomas B.C."/>
            <person name="Singh A."/>
            <person name="Wilkins M.J."/>
            <person name="Karaoz U."/>
            <person name="Brodie E.L."/>
            <person name="Williams K.H."/>
            <person name="Hubbard S.S."/>
            <person name="Banfield J.F."/>
        </authorList>
    </citation>
    <scope>NUCLEOTIDE SEQUENCE [LARGE SCALE GENOMIC DNA]</scope>
</reference>
<dbReference type="STRING" id="1802603.A3F35_02495"/>
<dbReference type="GO" id="GO:0005524">
    <property type="term" value="F:ATP binding"/>
    <property type="evidence" value="ECO:0007669"/>
    <property type="project" value="UniProtKB-KW"/>
</dbReference>
<evidence type="ECO:0000256" key="9">
    <source>
        <dbReference type="ARBA" id="ARBA00022741"/>
    </source>
</evidence>
<dbReference type="InterPro" id="IPR013815">
    <property type="entry name" value="ATP_grasp_subdomain_1"/>
</dbReference>
<proteinExistence type="inferred from homology"/>
<keyword evidence="7" id="KW-0808">Transferase</keyword>
<comment type="function">
    <text evidence="2">Catalyzes the phosphorylation of pyruvate to phosphoenolpyruvate.</text>
</comment>
<evidence type="ECO:0000256" key="4">
    <source>
        <dbReference type="ARBA" id="ARBA00007837"/>
    </source>
</evidence>
<dbReference type="UniPathway" id="UPA00138"/>
<dbReference type="InterPro" id="IPR015813">
    <property type="entry name" value="Pyrv/PenolPyrv_kinase-like_dom"/>
</dbReference>
<dbReference type="InterPro" id="IPR040442">
    <property type="entry name" value="Pyrv_kinase-like_dom_sf"/>
</dbReference>
<evidence type="ECO:0000256" key="2">
    <source>
        <dbReference type="ARBA" id="ARBA00002988"/>
    </source>
</evidence>
<evidence type="ECO:0000256" key="14">
    <source>
        <dbReference type="ARBA" id="ARBA00047700"/>
    </source>
</evidence>
<dbReference type="SUPFAM" id="SSF56059">
    <property type="entry name" value="Glutathione synthetase ATP-binding domain-like"/>
    <property type="match status" value="1"/>
</dbReference>
<evidence type="ECO:0000256" key="8">
    <source>
        <dbReference type="ARBA" id="ARBA00022723"/>
    </source>
</evidence>
<dbReference type="GO" id="GO:0046872">
    <property type="term" value="F:metal ion binding"/>
    <property type="evidence" value="ECO:0007669"/>
    <property type="project" value="UniProtKB-KW"/>
</dbReference>
<dbReference type="Gene3D" id="3.20.20.60">
    <property type="entry name" value="Phosphoenolpyruvate-binding domains"/>
    <property type="match status" value="1"/>
</dbReference>
<evidence type="ECO:0000256" key="10">
    <source>
        <dbReference type="ARBA" id="ARBA00022777"/>
    </source>
</evidence>
<feature type="domain" description="Pyruvate phosphate dikinase AMP/ATP-binding" evidence="15">
    <location>
        <begin position="17"/>
        <end position="298"/>
    </location>
</feature>
<comment type="pathway">
    <text evidence="3">Carbohydrate biosynthesis; gluconeogenesis.</text>
</comment>
<accession>A0A1G1WQF9</accession>
<dbReference type="Gene3D" id="3.50.30.10">
    <property type="entry name" value="Phosphohistidine domain"/>
    <property type="match status" value="1"/>
</dbReference>
<dbReference type="InterPro" id="IPR000121">
    <property type="entry name" value="PEP_util_C"/>
</dbReference>
<comment type="caution">
    <text evidence="17">The sequence shown here is derived from an EMBL/GenBank/DDBJ whole genome shotgun (WGS) entry which is preliminary data.</text>
</comment>
<organism evidence="17 18">
    <name type="scientific">Candidatus Woykebacteria bacterium RIFCSPHIGHO2_12_FULL_45_10</name>
    <dbReference type="NCBI Taxonomy" id="1802603"/>
    <lineage>
        <taxon>Bacteria</taxon>
        <taxon>Candidatus Woykeibacteriota</taxon>
    </lineage>
</organism>
<dbReference type="Gene3D" id="3.30.470.20">
    <property type="entry name" value="ATP-grasp fold, B domain"/>
    <property type="match status" value="1"/>
</dbReference>
<dbReference type="EC" id="2.7.9.2" evidence="5"/>
<evidence type="ECO:0000256" key="6">
    <source>
        <dbReference type="ARBA" id="ARBA00021623"/>
    </source>
</evidence>
<comment type="catalytic activity">
    <reaction evidence="14">
        <text>pyruvate + ATP + H2O = phosphoenolpyruvate + AMP + phosphate + 2 H(+)</text>
        <dbReference type="Rhea" id="RHEA:11364"/>
        <dbReference type="ChEBI" id="CHEBI:15361"/>
        <dbReference type="ChEBI" id="CHEBI:15377"/>
        <dbReference type="ChEBI" id="CHEBI:15378"/>
        <dbReference type="ChEBI" id="CHEBI:30616"/>
        <dbReference type="ChEBI" id="CHEBI:43474"/>
        <dbReference type="ChEBI" id="CHEBI:58702"/>
        <dbReference type="ChEBI" id="CHEBI:456215"/>
        <dbReference type="EC" id="2.7.9.2"/>
    </reaction>
</comment>
<dbReference type="GO" id="GO:0006094">
    <property type="term" value="P:gluconeogenesis"/>
    <property type="evidence" value="ECO:0007669"/>
    <property type="project" value="UniProtKB-UniPathway"/>
</dbReference>
<name>A0A1G1WQF9_9BACT</name>
<dbReference type="SUPFAM" id="SSF51621">
    <property type="entry name" value="Phosphoenolpyruvate/pyruvate domain"/>
    <property type="match status" value="1"/>
</dbReference>
<evidence type="ECO:0000259" key="15">
    <source>
        <dbReference type="Pfam" id="PF01326"/>
    </source>
</evidence>
<dbReference type="AlphaFoldDB" id="A0A1G1WQF9"/>
<dbReference type="PANTHER" id="PTHR43030">
    <property type="entry name" value="PHOSPHOENOLPYRUVATE SYNTHASE"/>
    <property type="match status" value="1"/>
</dbReference>
<dbReference type="InterPro" id="IPR002192">
    <property type="entry name" value="PPDK_AMP/ATP-bd"/>
</dbReference>
<comment type="similarity">
    <text evidence="4">Belongs to the PEP-utilizing enzyme family.</text>
</comment>
<evidence type="ECO:0000256" key="5">
    <source>
        <dbReference type="ARBA" id="ARBA00011996"/>
    </source>
</evidence>
<dbReference type="GO" id="GO:0008986">
    <property type="term" value="F:pyruvate, water dikinase activity"/>
    <property type="evidence" value="ECO:0007669"/>
    <property type="project" value="UniProtKB-EC"/>
</dbReference>
<keyword evidence="11" id="KW-0067">ATP-binding</keyword>
<dbReference type="InterPro" id="IPR006319">
    <property type="entry name" value="PEP_synth"/>
</dbReference>
<dbReference type="Pfam" id="PF01326">
    <property type="entry name" value="PPDK_N"/>
    <property type="match status" value="1"/>
</dbReference>
<evidence type="ECO:0000313" key="18">
    <source>
        <dbReference type="Proteomes" id="UP000178068"/>
    </source>
</evidence>
<evidence type="ECO:0000256" key="13">
    <source>
        <dbReference type="ARBA" id="ARBA00033470"/>
    </source>
</evidence>